<evidence type="ECO:0000256" key="3">
    <source>
        <dbReference type="ARBA" id="ARBA00022643"/>
    </source>
</evidence>
<dbReference type="OrthoDB" id="9794638at2"/>
<dbReference type="RefSeq" id="WP_058383234.1">
    <property type="nucleotide sequence ID" value="NZ_CP013659.2"/>
</dbReference>
<evidence type="ECO:0000313" key="7">
    <source>
        <dbReference type="Proteomes" id="UP000067683"/>
    </source>
</evidence>
<dbReference type="Proteomes" id="UP000067683">
    <property type="component" value="Chromosome"/>
</dbReference>
<dbReference type="KEGG" id="prt:AUC31_15550"/>
<reference evidence="6" key="1">
    <citation type="submission" date="2016-01" db="EMBL/GenBank/DDBJ databases">
        <title>Complete genome of Planococcus rifietoensis type strain M8.</title>
        <authorList>
            <person name="See-Too W.S."/>
        </authorList>
    </citation>
    <scope>NUCLEOTIDE SEQUENCE [LARGE SCALE GENOMIC DNA]</scope>
    <source>
        <strain evidence="6">M8</strain>
    </source>
</reference>
<organism evidence="6 7">
    <name type="scientific">Planococcus rifietoensis</name>
    <dbReference type="NCBI Taxonomy" id="200991"/>
    <lineage>
        <taxon>Bacteria</taxon>
        <taxon>Bacillati</taxon>
        <taxon>Bacillota</taxon>
        <taxon>Bacilli</taxon>
        <taxon>Bacillales</taxon>
        <taxon>Caryophanaceae</taxon>
        <taxon>Planococcus</taxon>
    </lineage>
</organism>
<proteinExistence type="inferred from homology"/>
<evidence type="ECO:0000256" key="1">
    <source>
        <dbReference type="ARBA" id="ARBA00001917"/>
    </source>
</evidence>
<name>A0A0U2ZB48_9BACL</name>
<comment type="cofactor">
    <cofactor evidence="1">
        <name>FMN</name>
        <dbReference type="ChEBI" id="CHEBI:58210"/>
    </cofactor>
</comment>
<accession>A0A0U2ZB48</accession>
<dbReference type="SUPFAM" id="SSF50475">
    <property type="entry name" value="FMN-binding split barrel"/>
    <property type="match status" value="1"/>
</dbReference>
<evidence type="ECO:0000256" key="4">
    <source>
        <dbReference type="ARBA" id="ARBA00038054"/>
    </source>
</evidence>
<evidence type="ECO:0000256" key="2">
    <source>
        <dbReference type="ARBA" id="ARBA00022630"/>
    </source>
</evidence>
<dbReference type="STRING" id="200991.AUC31_15550"/>
<keyword evidence="7" id="KW-1185">Reference proteome</keyword>
<keyword evidence="2" id="KW-0285">Flavoprotein</keyword>
<feature type="domain" description="Flavin reductase like" evidence="5">
    <location>
        <begin position="19"/>
        <end position="173"/>
    </location>
</feature>
<dbReference type="PANTHER" id="PTHR33798:SF5">
    <property type="entry name" value="FLAVIN REDUCTASE LIKE DOMAIN-CONTAINING PROTEIN"/>
    <property type="match status" value="1"/>
</dbReference>
<dbReference type="Pfam" id="PF01613">
    <property type="entry name" value="Flavin_Reduct"/>
    <property type="match status" value="1"/>
</dbReference>
<dbReference type="GO" id="GO:0010181">
    <property type="term" value="F:FMN binding"/>
    <property type="evidence" value="ECO:0007669"/>
    <property type="project" value="InterPro"/>
</dbReference>
<dbReference type="GO" id="GO:0016646">
    <property type="term" value="F:oxidoreductase activity, acting on the CH-NH group of donors, NAD or NADP as acceptor"/>
    <property type="evidence" value="ECO:0007669"/>
    <property type="project" value="UniProtKB-ARBA"/>
</dbReference>
<gene>
    <name evidence="6" type="ORF">AUC31_15550</name>
</gene>
<protein>
    <recommendedName>
        <fullName evidence="5">Flavin reductase like domain-containing protein</fullName>
    </recommendedName>
</protein>
<dbReference type="EMBL" id="CP013659">
    <property type="protein sequence ID" value="ALS76532.1"/>
    <property type="molecule type" value="Genomic_DNA"/>
</dbReference>
<dbReference type="AlphaFoldDB" id="A0A0U2ZB48"/>
<evidence type="ECO:0000259" key="5">
    <source>
        <dbReference type="SMART" id="SM00903"/>
    </source>
</evidence>
<dbReference type="Gene3D" id="2.30.110.10">
    <property type="entry name" value="Electron Transport, Fmn-binding Protein, Chain A"/>
    <property type="match status" value="1"/>
</dbReference>
<comment type="similarity">
    <text evidence="4">Belongs to the flavoredoxin family.</text>
</comment>
<dbReference type="InterPro" id="IPR002563">
    <property type="entry name" value="Flavin_Rdtase-like_dom"/>
</dbReference>
<dbReference type="PANTHER" id="PTHR33798">
    <property type="entry name" value="FLAVOPROTEIN OXYGENASE"/>
    <property type="match status" value="1"/>
</dbReference>
<sequence length="213" mass="23435">MIIDPAQQTSKENYKLLIGSVLPRPIAWVSSVSSGGELNLAPFSFFTVASRNPPMLIFSIGEGVETRAGTVKDTLTNIRERGEFVVNIVSASLANEMAKTGEHVAPEIDEFAYVGLTPASSEVVSVPRVKESPVSMECELVQVIPLGDDHLVIGQVLRYHIQDELYDKGRIDTKKLAPIGRLAGNYSPVESMFSLPNEHLEEYLRPPVDKDRK</sequence>
<evidence type="ECO:0000313" key="6">
    <source>
        <dbReference type="EMBL" id="ALS76532.1"/>
    </source>
</evidence>
<dbReference type="InterPro" id="IPR012349">
    <property type="entry name" value="Split_barrel_FMN-bd"/>
</dbReference>
<dbReference type="SMART" id="SM00903">
    <property type="entry name" value="Flavin_Reduct"/>
    <property type="match status" value="1"/>
</dbReference>
<keyword evidence="3" id="KW-0288">FMN</keyword>